<evidence type="ECO:0000256" key="3">
    <source>
        <dbReference type="SAM" id="Phobius"/>
    </source>
</evidence>
<dbReference type="PIRSF" id="PIRSF016661">
    <property type="entry name" value="BioY"/>
    <property type="match status" value="1"/>
</dbReference>
<keyword evidence="3" id="KW-0812">Transmembrane</keyword>
<name>A0ABT7JK58_9DEIO</name>
<keyword evidence="2" id="KW-1003">Cell membrane</keyword>
<comment type="subcellular location">
    <subcellularLocation>
        <location evidence="2">Cell membrane</location>
        <topology evidence="2">Multi-pass membrane protein</topology>
    </subcellularLocation>
</comment>
<dbReference type="Gene3D" id="1.10.1760.20">
    <property type="match status" value="1"/>
</dbReference>
<feature type="transmembrane region" description="Helical" evidence="3">
    <location>
        <begin position="76"/>
        <end position="98"/>
    </location>
</feature>
<gene>
    <name evidence="4" type="ORF">QOL99_15015</name>
</gene>
<keyword evidence="3" id="KW-1133">Transmembrane helix</keyword>
<dbReference type="PANTHER" id="PTHR34295">
    <property type="entry name" value="BIOTIN TRANSPORTER BIOY"/>
    <property type="match status" value="1"/>
</dbReference>
<feature type="transmembrane region" description="Helical" evidence="3">
    <location>
        <begin position="177"/>
        <end position="194"/>
    </location>
</feature>
<dbReference type="Pfam" id="PF02632">
    <property type="entry name" value="BioY"/>
    <property type="match status" value="1"/>
</dbReference>
<reference evidence="4 5" key="1">
    <citation type="submission" date="2023-05" db="EMBL/GenBank/DDBJ databases">
        <authorList>
            <person name="Gao F."/>
        </authorList>
    </citation>
    <scope>NUCLEOTIDE SEQUENCE [LARGE SCALE GENOMIC DNA]</scope>
    <source>
        <strain evidence="4 5">MIMF12</strain>
    </source>
</reference>
<dbReference type="InterPro" id="IPR003784">
    <property type="entry name" value="BioY"/>
</dbReference>
<proteinExistence type="inferred from homology"/>
<keyword evidence="2 3" id="KW-0472">Membrane</keyword>
<dbReference type="Proteomes" id="UP001302059">
    <property type="component" value="Unassembled WGS sequence"/>
</dbReference>
<protein>
    <recommendedName>
        <fullName evidence="2">Biotin transporter</fullName>
    </recommendedName>
</protein>
<evidence type="ECO:0000256" key="1">
    <source>
        <dbReference type="ARBA" id="ARBA00010692"/>
    </source>
</evidence>
<comment type="caution">
    <text evidence="4">The sequence shown here is derived from an EMBL/GenBank/DDBJ whole genome shotgun (WGS) entry which is preliminary data.</text>
</comment>
<dbReference type="PANTHER" id="PTHR34295:SF1">
    <property type="entry name" value="BIOTIN TRANSPORTER BIOY"/>
    <property type="match status" value="1"/>
</dbReference>
<feature type="transmembrane region" description="Helical" evidence="3">
    <location>
        <begin position="134"/>
        <end position="157"/>
    </location>
</feature>
<accession>A0ABT7JK58</accession>
<comment type="similarity">
    <text evidence="1 2">Belongs to the BioY family.</text>
</comment>
<feature type="transmembrane region" description="Helical" evidence="3">
    <location>
        <begin position="50"/>
        <end position="69"/>
    </location>
</feature>
<dbReference type="EMBL" id="JASNGB010000203">
    <property type="protein sequence ID" value="MDL2345450.1"/>
    <property type="molecule type" value="Genomic_DNA"/>
</dbReference>
<feature type="transmembrane region" description="Helical" evidence="3">
    <location>
        <begin position="104"/>
        <end position="122"/>
    </location>
</feature>
<feature type="transmembrane region" description="Helical" evidence="3">
    <location>
        <begin position="24"/>
        <end position="44"/>
    </location>
</feature>
<sequence>MTPLPMPTAAHPTLARTLAPRSGLARDALLVLGGAALVALVAQVELPLKPVPVTLQTLAVLLVGAALGWKRGAASLTTYLLAGAAGLPVFAGGSAGLAKFAGPTGGYLLSYVFAAALVGWLVQRYALDRRPAGAALAMLAASVVIYSFGLTWLGLVTGLRGQALLTAGLTPFLVGDALKIGLAALLLPGAWALARRR</sequence>
<keyword evidence="2" id="KW-0813">Transport</keyword>
<evidence type="ECO:0000313" key="5">
    <source>
        <dbReference type="Proteomes" id="UP001302059"/>
    </source>
</evidence>
<evidence type="ECO:0000313" key="4">
    <source>
        <dbReference type="EMBL" id="MDL2345450.1"/>
    </source>
</evidence>
<keyword evidence="5" id="KW-1185">Reference proteome</keyword>
<organism evidence="4 5">
    <name type="scientific">Deinococcus rhizophilus</name>
    <dbReference type="NCBI Taxonomy" id="3049544"/>
    <lineage>
        <taxon>Bacteria</taxon>
        <taxon>Thermotogati</taxon>
        <taxon>Deinococcota</taxon>
        <taxon>Deinococci</taxon>
        <taxon>Deinococcales</taxon>
        <taxon>Deinococcaceae</taxon>
        <taxon>Deinococcus</taxon>
    </lineage>
</organism>
<evidence type="ECO:0000256" key="2">
    <source>
        <dbReference type="PIRNR" id="PIRNR016661"/>
    </source>
</evidence>